<dbReference type="SUPFAM" id="SSF52540">
    <property type="entry name" value="P-loop containing nucleoside triphosphate hydrolases"/>
    <property type="match status" value="1"/>
</dbReference>
<evidence type="ECO:0000256" key="4">
    <source>
        <dbReference type="ARBA" id="ARBA00022840"/>
    </source>
</evidence>
<dbReference type="KEGG" id="lko:ABN16_04810"/>
<proteinExistence type="inferred from homology"/>
<dbReference type="GO" id="GO:0016887">
    <property type="term" value="F:ATP hydrolysis activity"/>
    <property type="evidence" value="ECO:0007669"/>
    <property type="project" value="InterPro"/>
</dbReference>
<dbReference type="InterPro" id="IPR050153">
    <property type="entry name" value="Metal_Ion_Import_ABC"/>
</dbReference>
<dbReference type="GO" id="GO:0005524">
    <property type="term" value="F:ATP binding"/>
    <property type="evidence" value="ECO:0007669"/>
    <property type="project" value="UniProtKB-KW"/>
</dbReference>
<keyword evidence="2" id="KW-0813">Transport</keyword>
<dbReference type="Proteomes" id="UP000036000">
    <property type="component" value="Chromosome"/>
</dbReference>
<dbReference type="EMBL" id="CP012033">
    <property type="protein sequence ID" value="AKP64384.1"/>
    <property type="molecule type" value="Genomic_DNA"/>
</dbReference>
<keyword evidence="3" id="KW-0547">Nucleotide-binding</keyword>
<accession>A0AAC8UVX6</accession>
<keyword evidence="7" id="KW-1185">Reference proteome</keyword>
<name>A0AAC8UVX6_9LACO</name>
<organism evidence="6 7">
    <name type="scientific">Levilactobacillus koreensis</name>
    <dbReference type="NCBI Taxonomy" id="637971"/>
    <lineage>
        <taxon>Bacteria</taxon>
        <taxon>Bacillati</taxon>
        <taxon>Bacillota</taxon>
        <taxon>Bacilli</taxon>
        <taxon>Lactobacillales</taxon>
        <taxon>Lactobacillaceae</taxon>
        <taxon>Levilactobacillus</taxon>
    </lineage>
</organism>
<keyword evidence="4 6" id="KW-0067">ATP-binding</keyword>
<evidence type="ECO:0000256" key="1">
    <source>
        <dbReference type="ARBA" id="ARBA00005417"/>
    </source>
</evidence>
<comment type="similarity">
    <text evidence="1">Belongs to the ABC transporter superfamily.</text>
</comment>
<gene>
    <name evidence="6" type="ORF">ABN16_04810</name>
</gene>
<dbReference type="InterPro" id="IPR003439">
    <property type="entry name" value="ABC_transporter-like_ATP-bd"/>
</dbReference>
<dbReference type="InterPro" id="IPR003593">
    <property type="entry name" value="AAA+_ATPase"/>
</dbReference>
<dbReference type="SMART" id="SM00382">
    <property type="entry name" value="AAA"/>
    <property type="match status" value="1"/>
</dbReference>
<dbReference type="Pfam" id="PF00005">
    <property type="entry name" value="ABC_tran"/>
    <property type="match status" value="1"/>
</dbReference>
<evidence type="ECO:0000259" key="5">
    <source>
        <dbReference type="PROSITE" id="PS50893"/>
    </source>
</evidence>
<evidence type="ECO:0000256" key="2">
    <source>
        <dbReference type="ARBA" id="ARBA00022448"/>
    </source>
</evidence>
<dbReference type="PANTHER" id="PTHR42734:SF6">
    <property type="entry name" value="MOLYBDATE IMPORT ATP-BINDING PROTEIN MOLC"/>
    <property type="match status" value="1"/>
</dbReference>
<evidence type="ECO:0000313" key="7">
    <source>
        <dbReference type="Proteomes" id="UP000036000"/>
    </source>
</evidence>
<dbReference type="InterPro" id="IPR027417">
    <property type="entry name" value="P-loop_NTPase"/>
</dbReference>
<dbReference type="InterPro" id="IPR017871">
    <property type="entry name" value="ABC_transporter-like_CS"/>
</dbReference>
<dbReference type="CDD" id="cd03214">
    <property type="entry name" value="ABC_Iron-Siderophores_B12_Hemin"/>
    <property type="match status" value="1"/>
</dbReference>
<dbReference type="FunFam" id="3.40.50.300:FF:000134">
    <property type="entry name" value="Iron-enterobactin ABC transporter ATP-binding protein"/>
    <property type="match status" value="1"/>
</dbReference>
<evidence type="ECO:0000256" key="3">
    <source>
        <dbReference type="ARBA" id="ARBA00022741"/>
    </source>
</evidence>
<dbReference type="PROSITE" id="PS50893">
    <property type="entry name" value="ABC_TRANSPORTER_2"/>
    <property type="match status" value="1"/>
</dbReference>
<feature type="domain" description="ABC transporter" evidence="5">
    <location>
        <begin position="5"/>
        <end position="241"/>
    </location>
</feature>
<dbReference type="RefSeq" id="WP_048733374.1">
    <property type="nucleotide sequence ID" value="NZ_CP012033.1"/>
</dbReference>
<sequence>MTALLEASHLSYHYPHRKPLFQDLSFSVKRGQVLTLLGPNGIGKSTLLNCLTGLLTPTAGALRLNGHPLAQLTPRDRAKLVAYVPQQLPNTSGLSVLDFVVTGRTPYLNFAQSPGAADYDLARKTLTKLKVAELATHPINTLSGGQLQLVTIARALVQEPQLIILDEPTSALDFGRQQQVLTLVTQLAHDNFAVILTTHNPNHAFILNQQVGLFGTHGQFVAGDTSLLTEERLRETYQTGLKLLFVPELHRTICELV</sequence>
<dbReference type="PROSITE" id="PS00211">
    <property type="entry name" value="ABC_TRANSPORTER_1"/>
    <property type="match status" value="1"/>
</dbReference>
<protein>
    <submittedName>
        <fullName evidence="6">Iron ABC transporter ATP-binding protein</fullName>
    </submittedName>
</protein>
<dbReference type="Gene3D" id="3.40.50.300">
    <property type="entry name" value="P-loop containing nucleotide triphosphate hydrolases"/>
    <property type="match status" value="1"/>
</dbReference>
<dbReference type="AlphaFoldDB" id="A0AAC8UVX6"/>
<dbReference type="PANTHER" id="PTHR42734">
    <property type="entry name" value="METAL TRANSPORT SYSTEM ATP-BINDING PROTEIN TM_0124-RELATED"/>
    <property type="match status" value="1"/>
</dbReference>
<evidence type="ECO:0000313" key="6">
    <source>
        <dbReference type="EMBL" id="AKP64384.1"/>
    </source>
</evidence>
<reference evidence="6 7" key="1">
    <citation type="submission" date="2015-07" db="EMBL/GenBank/DDBJ databases">
        <title>Lactobacillus korensis/26-25/ whole genome sequencing.</title>
        <authorList>
            <person name="Kim M.K."/>
            <person name="Im W.-T."/>
            <person name="Srinivasan S."/>
            <person name="Lee J.-J."/>
        </authorList>
    </citation>
    <scope>NUCLEOTIDE SEQUENCE [LARGE SCALE GENOMIC DNA]</scope>
    <source>
        <strain evidence="6 7">26-25</strain>
    </source>
</reference>